<keyword evidence="4" id="KW-0788">Thiol protease</keyword>
<gene>
    <name evidence="7" type="ORF">AZ78_3778</name>
</gene>
<keyword evidence="8" id="KW-1185">Reference proteome</keyword>
<dbReference type="Proteomes" id="UP000023435">
    <property type="component" value="Unassembled WGS sequence"/>
</dbReference>
<comment type="similarity">
    <text evidence="1">Belongs to the peptidase C40 family.</text>
</comment>
<evidence type="ECO:0000256" key="1">
    <source>
        <dbReference type="ARBA" id="ARBA00007074"/>
    </source>
</evidence>
<comment type="caution">
    <text evidence="7">The sequence shown here is derived from an EMBL/GenBank/DDBJ whole genome shotgun (WGS) entry which is preliminary data.</text>
</comment>
<dbReference type="Pfam" id="PF12913">
    <property type="entry name" value="SH3_6"/>
    <property type="match status" value="1"/>
</dbReference>
<dbReference type="InterPro" id="IPR000064">
    <property type="entry name" value="NLP_P60_dom"/>
</dbReference>
<organism evidence="7 8">
    <name type="scientific">Lysobacter capsici AZ78</name>
    <dbReference type="NCBI Taxonomy" id="1444315"/>
    <lineage>
        <taxon>Bacteria</taxon>
        <taxon>Pseudomonadati</taxon>
        <taxon>Pseudomonadota</taxon>
        <taxon>Gammaproteobacteria</taxon>
        <taxon>Lysobacterales</taxon>
        <taxon>Lysobacteraceae</taxon>
        <taxon>Lysobacter</taxon>
    </lineage>
</organism>
<accession>A0A108UBQ3</accession>
<evidence type="ECO:0000313" key="8">
    <source>
        <dbReference type="Proteomes" id="UP000023435"/>
    </source>
</evidence>
<name>A0A108UBQ3_9GAMM</name>
<feature type="domain" description="SH3b1" evidence="6">
    <location>
        <begin position="194"/>
        <end position="240"/>
    </location>
</feature>
<proteinExistence type="inferred from homology"/>
<dbReference type="InterPro" id="IPR038765">
    <property type="entry name" value="Papain-like_cys_pep_sf"/>
</dbReference>
<sequence>MGTAASRNLAVIARRHGGAASAFVRCAAAPRSGASVAMRIAAACLGAALLLPVCAVARTATAAPATGVIGIEEGQLNADYWIRQQTKPDATILDPRAIAAQNQRLHELDPSVHDIEHLPARLTQAQVREWIEAMSQPREETLYDERGEDIPAATLAALSDNLALDAIPASQATRYGMVVRRADLRTFPTRLRVFNAKGDSDIDRFQESALFPGTPVAIVHASQDGKYWFVVSPLYAAWVEKDRIAEGAKAAIFDYTRKTPYLVVTGASARTVHTPEQPGVSDVQLEMGVRVPLLADWPSDKPVNGQHHYASHVIELPYRDDQGRLRFSPALLPRTADTSADYLPLTQANLVRQGFKFFGERYGWGHSYNTRDCSGFVSEIYRSFGVQLPRNTRDQAVSPAYNRIDLAEGLSHDERLKIVKRLEVGDLIYIPGHVMMVVGHEDGWPYVIHDTTGITFRDRTGELARVHLNGVSVTPLVPLLFNREQPTVDRITSIQRIRP</sequence>
<reference evidence="7 8" key="1">
    <citation type="journal article" date="2014" name="Genome Announc.">
        <title>Draft Genome Sequence of Lysobacter capsici AZ78, a Bacterium Antagonistic to Plant-Pathogenic Oomycetes.</title>
        <authorList>
            <person name="Puopolo G."/>
            <person name="Sonego P."/>
            <person name="Engelen K."/>
            <person name="Pertot I."/>
        </authorList>
    </citation>
    <scope>NUCLEOTIDE SEQUENCE [LARGE SCALE GENOMIC DNA]</scope>
    <source>
        <strain evidence="7 8">AZ78</strain>
    </source>
</reference>
<dbReference type="EMBL" id="JAJA02000001">
    <property type="protein sequence ID" value="KWS06223.1"/>
    <property type="molecule type" value="Genomic_DNA"/>
</dbReference>
<dbReference type="InterPro" id="IPR027017">
    <property type="entry name" value="P60_peptidase_YkfC"/>
</dbReference>
<dbReference type="PIRSF" id="PIRSF019015">
    <property type="entry name" value="P60_peptidase_YkfC"/>
    <property type="match status" value="1"/>
</dbReference>
<evidence type="ECO:0000259" key="6">
    <source>
        <dbReference type="Pfam" id="PF12913"/>
    </source>
</evidence>
<dbReference type="GO" id="GO:0008234">
    <property type="term" value="F:cysteine-type peptidase activity"/>
    <property type="evidence" value="ECO:0007669"/>
    <property type="project" value="UniProtKB-KW"/>
</dbReference>
<dbReference type="InterPro" id="IPR039439">
    <property type="entry name" value="SH3b1_dom"/>
</dbReference>
<keyword evidence="3" id="KW-0378">Hydrolase</keyword>
<keyword evidence="2" id="KW-0645">Protease</keyword>
<evidence type="ECO:0000256" key="2">
    <source>
        <dbReference type="ARBA" id="ARBA00022670"/>
    </source>
</evidence>
<dbReference type="GO" id="GO:0006508">
    <property type="term" value="P:proteolysis"/>
    <property type="evidence" value="ECO:0007669"/>
    <property type="project" value="UniProtKB-KW"/>
</dbReference>
<dbReference type="Gene3D" id="3.90.1720.10">
    <property type="entry name" value="endopeptidase domain like (from Nostoc punctiforme)"/>
    <property type="match status" value="1"/>
</dbReference>
<protein>
    <submittedName>
        <fullName evidence="7">Exported protein</fullName>
    </submittedName>
</protein>
<dbReference type="AlphaFoldDB" id="A0A108UBQ3"/>
<evidence type="ECO:0000313" key="7">
    <source>
        <dbReference type="EMBL" id="KWS06223.1"/>
    </source>
</evidence>
<dbReference type="Pfam" id="PF00877">
    <property type="entry name" value="NLPC_P60"/>
    <property type="match status" value="1"/>
</dbReference>
<evidence type="ECO:0000256" key="3">
    <source>
        <dbReference type="ARBA" id="ARBA00022801"/>
    </source>
</evidence>
<evidence type="ECO:0000259" key="5">
    <source>
        <dbReference type="Pfam" id="PF00877"/>
    </source>
</evidence>
<dbReference type="SUPFAM" id="SSF54001">
    <property type="entry name" value="Cysteine proteinases"/>
    <property type="match status" value="1"/>
</dbReference>
<evidence type="ECO:0000256" key="4">
    <source>
        <dbReference type="ARBA" id="ARBA00022807"/>
    </source>
</evidence>
<feature type="domain" description="NlpC/P60" evidence="5">
    <location>
        <begin position="359"/>
        <end position="441"/>
    </location>
</feature>